<name>A0A6B3LRF7_9BACT</name>
<evidence type="ECO:0000313" key="3">
    <source>
        <dbReference type="Proteomes" id="UP000474777"/>
    </source>
</evidence>
<protein>
    <submittedName>
        <fullName evidence="2">N-acetyltransferase</fullName>
    </submittedName>
</protein>
<dbReference type="Gene3D" id="3.40.630.30">
    <property type="match status" value="1"/>
</dbReference>
<dbReference type="InterPro" id="IPR031165">
    <property type="entry name" value="GNAT_YJDJ"/>
</dbReference>
<dbReference type="Proteomes" id="UP000474777">
    <property type="component" value="Unassembled WGS sequence"/>
</dbReference>
<sequence>MEHEVKHDQDDMRFYIVIGDEEAELTYSYTEEEDMDFDHTFVPESARGQGIAHKLARCGLNYARENNCKAIASCPAVEAFVKRHPEYNDIMLWP</sequence>
<dbReference type="AlphaFoldDB" id="A0A6B3LRF7"/>
<dbReference type="PANTHER" id="PTHR31435">
    <property type="entry name" value="PROTEIN NATD1"/>
    <property type="match status" value="1"/>
</dbReference>
<dbReference type="SUPFAM" id="SSF55729">
    <property type="entry name" value="Acyl-CoA N-acyltransferases (Nat)"/>
    <property type="match status" value="1"/>
</dbReference>
<dbReference type="PANTHER" id="PTHR31435:SF9">
    <property type="entry name" value="PROTEIN NATD1"/>
    <property type="match status" value="1"/>
</dbReference>
<accession>A0A6B3LRF7</accession>
<reference evidence="2 3" key="1">
    <citation type="submission" date="2020-02" db="EMBL/GenBank/DDBJ databases">
        <authorList>
            <person name="Kim M.K."/>
        </authorList>
    </citation>
    <scope>NUCLEOTIDE SEQUENCE [LARGE SCALE GENOMIC DNA]</scope>
    <source>
        <strain evidence="2 3">BT327</strain>
    </source>
</reference>
<dbReference type="RefSeq" id="WP_163914209.1">
    <property type="nucleotide sequence ID" value="NZ_JAAGWD010000003.1"/>
</dbReference>
<dbReference type="Pfam" id="PF14542">
    <property type="entry name" value="Acetyltransf_CG"/>
    <property type="match status" value="1"/>
</dbReference>
<dbReference type="PROSITE" id="PS51729">
    <property type="entry name" value="GNAT_YJDJ"/>
    <property type="match status" value="1"/>
</dbReference>
<dbReference type="GO" id="GO:0016740">
    <property type="term" value="F:transferase activity"/>
    <property type="evidence" value="ECO:0007669"/>
    <property type="project" value="UniProtKB-KW"/>
</dbReference>
<feature type="domain" description="N-acetyltransferase" evidence="1">
    <location>
        <begin position="6"/>
        <end position="92"/>
    </location>
</feature>
<comment type="caution">
    <text evidence="2">The sequence shown here is derived from an EMBL/GenBank/DDBJ whole genome shotgun (WGS) entry which is preliminary data.</text>
</comment>
<dbReference type="CDD" id="cd04301">
    <property type="entry name" value="NAT_SF"/>
    <property type="match status" value="1"/>
</dbReference>
<dbReference type="EMBL" id="JAAGWD010000003">
    <property type="protein sequence ID" value="NEM97635.1"/>
    <property type="molecule type" value="Genomic_DNA"/>
</dbReference>
<keyword evidence="2" id="KW-0808">Transferase</keyword>
<keyword evidence="3" id="KW-1185">Reference proteome</keyword>
<organism evidence="2 3">
    <name type="scientific">Pontibacter burrus</name>
    <dbReference type="NCBI Taxonomy" id="2704466"/>
    <lineage>
        <taxon>Bacteria</taxon>
        <taxon>Pseudomonadati</taxon>
        <taxon>Bacteroidota</taxon>
        <taxon>Cytophagia</taxon>
        <taxon>Cytophagales</taxon>
        <taxon>Hymenobacteraceae</taxon>
        <taxon>Pontibacter</taxon>
    </lineage>
</organism>
<proteinExistence type="predicted"/>
<gene>
    <name evidence="2" type="ORF">GXP69_08010</name>
</gene>
<evidence type="ECO:0000313" key="2">
    <source>
        <dbReference type="EMBL" id="NEM97635.1"/>
    </source>
</evidence>
<dbReference type="InterPro" id="IPR016181">
    <property type="entry name" value="Acyl_CoA_acyltransferase"/>
</dbReference>
<dbReference type="InterPro" id="IPR045057">
    <property type="entry name" value="Gcn5-rel_NAT"/>
</dbReference>
<evidence type="ECO:0000259" key="1">
    <source>
        <dbReference type="PROSITE" id="PS51729"/>
    </source>
</evidence>